<feature type="region of interest" description="Disordered" evidence="3">
    <location>
        <begin position="1"/>
        <end position="30"/>
    </location>
</feature>
<evidence type="ECO:0000313" key="5">
    <source>
        <dbReference type="EMBL" id="MBL7626780.1"/>
    </source>
</evidence>
<evidence type="ECO:0000256" key="2">
    <source>
        <dbReference type="PROSITE-ProRule" id="PRU00335"/>
    </source>
</evidence>
<feature type="domain" description="HTH tetR-type" evidence="4">
    <location>
        <begin position="32"/>
        <end position="92"/>
    </location>
</feature>
<feature type="DNA-binding region" description="H-T-H motif" evidence="2">
    <location>
        <begin position="55"/>
        <end position="74"/>
    </location>
</feature>
<evidence type="ECO:0000313" key="6">
    <source>
        <dbReference type="Proteomes" id="UP000604475"/>
    </source>
</evidence>
<dbReference type="PROSITE" id="PS50977">
    <property type="entry name" value="HTH_TETR_2"/>
    <property type="match status" value="1"/>
</dbReference>
<dbReference type="Gene3D" id="1.10.357.10">
    <property type="entry name" value="Tetracycline Repressor, domain 2"/>
    <property type="match status" value="1"/>
</dbReference>
<dbReference type="GO" id="GO:0000976">
    <property type="term" value="F:transcription cis-regulatory region binding"/>
    <property type="evidence" value="ECO:0007669"/>
    <property type="project" value="TreeGrafter"/>
</dbReference>
<protein>
    <submittedName>
        <fullName evidence="5">Helix-turn-helix transcriptional regulator</fullName>
    </submittedName>
</protein>
<dbReference type="PANTHER" id="PTHR30055:SF146">
    <property type="entry name" value="HTH-TYPE TRANSCRIPTIONAL DUAL REGULATOR CECR"/>
    <property type="match status" value="1"/>
</dbReference>
<feature type="compositionally biased region" description="Low complexity" evidence="3">
    <location>
        <begin position="1"/>
        <end position="23"/>
    </location>
</feature>
<sequence length="235" mass="24682">MGRAAASARSAPSAPSGAAAESPGPAPRVPRAEVRRRLLAAAARVFAERGYSESRLDDVARAAGFTKGAVYSNFGSKQELFAELVSAHMAEQVANVRGGITSATAPDSADRDGVQARGIELLSDYLVSDDRGQRLVLEFAAQASRDPQVQAAWAPHRRAHQDAVVELMTEQLQALGVSAIVDLDTLALIMIALRNGLALERASAPEQVDRPVIERAVAAVLTSLIPPASGPATDR</sequence>
<dbReference type="SUPFAM" id="SSF46689">
    <property type="entry name" value="Homeodomain-like"/>
    <property type="match status" value="1"/>
</dbReference>
<gene>
    <name evidence="5" type="ORF">I7412_06270</name>
</gene>
<reference evidence="5" key="1">
    <citation type="submission" date="2020-12" db="EMBL/GenBank/DDBJ databases">
        <title>Genomic characterization of non-nitrogen-fixing Frankia strains.</title>
        <authorList>
            <person name="Carlos-Shanley C."/>
            <person name="Guerra T."/>
            <person name="Hahn D."/>
        </authorList>
    </citation>
    <scope>NUCLEOTIDE SEQUENCE</scope>
    <source>
        <strain evidence="5">CN6</strain>
    </source>
</reference>
<comment type="caution">
    <text evidence="5">The sequence shown here is derived from an EMBL/GenBank/DDBJ whole genome shotgun (WGS) entry which is preliminary data.</text>
</comment>
<dbReference type="InterPro" id="IPR050109">
    <property type="entry name" value="HTH-type_TetR-like_transc_reg"/>
</dbReference>
<keyword evidence="1 2" id="KW-0238">DNA-binding</keyword>
<dbReference type="PANTHER" id="PTHR30055">
    <property type="entry name" value="HTH-TYPE TRANSCRIPTIONAL REGULATOR RUTR"/>
    <property type="match status" value="1"/>
</dbReference>
<keyword evidence="6" id="KW-1185">Reference proteome</keyword>
<accession>A0A937RAA7</accession>
<evidence type="ECO:0000256" key="1">
    <source>
        <dbReference type="ARBA" id="ARBA00023125"/>
    </source>
</evidence>
<dbReference type="AlphaFoldDB" id="A0A937RAA7"/>
<name>A0A937RAA7_9ACTN</name>
<organism evidence="5 6">
    <name type="scientific">Frankia nepalensis</name>
    <dbReference type="NCBI Taxonomy" id="1836974"/>
    <lineage>
        <taxon>Bacteria</taxon>
        <taxon>Bacillati</taxon>
        <taxon>Actinomycetota</taxon>
        <taxon>Actinomycetes</taxon>
        <taxon>Frankiales</taxon>
        <taxon>Frankiaceae</taxon>
        <taxon>Frankia</taxon>
    </lineage>
</organism>
<dbReference type="GO" id="GO:0003700">
    <property type="term" value="F:DNA-binding transcription factor activity"/>
    <property type="evidence" value="ECO:0007669"/>
    <property type="project" value="TreeGrafter"/>
</dbReference>
<dbReference type="EMBL" id="JAEACQ010000148">
    <property type="protein sequence ID" value="MBL7626780.1"/>
    <property type="molecule type" value="Genomic_DNA"/>
</dbReference>
<dbReference type="Proteomes" id="UP000604475">
    <property type="component" value="Unassembled WGS sequence"/>
</dbReference>
<dbReference type="InterPro" id="IPR009057">
    <property type="entry name" value="Homeodomain-like_sf"/>
</dbReference>
<dbReference type="SUPFAM" id="SSF48498">
    <property type="entry name" value="Tetracyclin repressor-like, C-terminal domain"/>
    <property type="match status" value="1"/>
</dbReference>
<dbReference type="Pfam" id="PF00440">
    <property type="entry name" value="TetR_N"/>
    <property type="match status" value="1"/>
</dbReference>
<proteinExistence type="predicted"/>
<evidence type="ECO:0000256" key="3">
    <source>
        <dbReference type="SAM" id="MobiDB-lite"/>
    </source>
</evidence>
<dbReference type="InterPro" id="IPR036271">
    <property type="entry name" value="Tet_transcr_reg_TetR-rel_C_sf"/>
</dbReference>
<evidence type="ECO:0000259" key="4">
    <source>
        <dbReference type="PROSITE" id="PS50977"/>
    </source>
</evidence>
<dbReference type="InterPro" id="IPR001647">
    <property type="entry name" value="HTH_TetR"/>
</dbReference>
<dbReference type="PRINTS" id="PR00455">
    <property type="entry name" value="HTHTETR"/>
</dbReference>